<comment type="caution">
    <text evidence="1">The sequence shown here is derived from an EMBL/GenBank/DDBJ whole genome shotgun (WGS) entry which is preliminary data.</text>
</comment>
<reference evidence="1 2" key="1">
    <citation type="submission" date="2024-04" db="EMBL/GenBank/DDBJ databases">
        <title>Tritrichomonas musculus Genome.</title>
        <authorList>
            <person name="Alves-Ferreira E."/>
            <person name="Grigg M."/>
            <person name="Lorenzi H."/>
            <person name="Galac M."/>
        </authorList>
    </citation>
    <scope>NUCLEOTIDE SEQUENCE [LARGE SCALE GENOMIC DNA]</scope>
    <source>
        <strain evidence="1 2">EAF2021</strain>
    </source>
</reference>
<evidence type="ECO:0000313" key="1">
    <source>
        <dbReference type="EMBL" id="KAK8836687.1"/>
    </source>
</evidence>
<protein>
    <recommendedName>
        <fullName evidence="3">DUF3447 domain-containing protein</fullName>
    </recommendedName>
</protein>
<dbReference type="SUPFAM" id="SSF48403">
    <property type="entry name" value="Ankyrin repeat"/>
    <property type="match status" value="1"/>
</dbReference>
<dbReference type="PANTHER" id="PTHR24159">
    <property type="match status" value="1"/>
</dbReference>
<evidence type="ECO:0000313" key="2">
    <source>
        <dbReference type="Proteomes" id="UP001470230"/>
    </source>
</evidence>
<dbReference type="EMBL" id="JAPFFF010000064">
    <property type="protein sequence ID" value="KAK8836687.1"/>
    <property type="molecule type" value="Genomic_DNA"/>
</dbReference>
<dbReference type="InterPro" id="IPR036770">
    <property type="entry name" value="Ankyrin_rpt-contain_sf"/>
</dbReference>
<gene>
    <name evidence="1" type="ORF">M9Y10_037624</name>
</gene>
<sequence length="351" mass="42100">MDIGKYLEEMKDFQRNLFDYLSEKDDTEENFQKLIQILKNQFNSQNKEQIKEILFLILHASTNICRFPGFFDRIDQLLEKIKEDLYRLFTHEEIYIFFESNWRILLFFIKDDKSFYQSMVQNKLFKTNISLDIETLMKHQQSGENETQICKLIRGDCYDDFIIYVNQTNTPLSAVIETSEFETNSFLIENQPTLIEYAAFYGSYQIFQFLRISGVEMTGNIWLYAMHGKNGEIIHSLEENGIHPADASYRECLEMSVRFNSEDISSYIQSNLLKNVNDKNFLYFPYNFQYRNYCLFPETVNNSYSFYFLCKYNYVFLVRNLLEINQVNVNSMTILHLIYLNKIPKLFFFFF</sequence>
<dbReference type="PANTHER" id="PTHR24159:SF5">
    <property type="entry name" value="ANK_REP_REGION DOMAIN-CONTAINING PROTEIN"/>
    <property type="match status" value="1"/>
</dbReference>
<dbReference type="Proteomes" id="UP001470230">
    <property type="component" value="Unassembled WGS sequence"/>
</dbReference>
<keyword evidence="2" id="KW-1185">Reference proteome</keyword>
<name>A0ABR2GTM8_9EUKA</name>
<evidence type="ECO:0008006" key="3">
    <source>
        <dbReference type="Google" id="ProtNLM"/>
    </source>
</evidence>
<proteinExistence type="predicted"/>
<organism evidence="1 2">
    <name type="scientific">Tritrichomonas musculus</name>
    <dbReference type="NCBI Taxonomy" id="1915356"/>
    <lineage>
        <taxon>Eukaryota</taxon>
        <taxon>Metamonada</taxon>
        <taxon>Parabasalia</taxon>
        <taxon>Tritrichomonadida</taxon>
        <taxon>Tritrichomonadidae</taxon>
        <taxon>Tritrichomonas</taxon>
    </lineage>
</organism>
<accession>A0ABR2GTM8</accession>